<dbReference type="OrthoDB" id="4708870at2759"/>
<evidence type="ECO:0000256" key="1">
    <source>
        <dbReference type="SAM" id="MobiDB-lite"/>
    </source>
</evidence>
<protein>
    <submittedName>
        <fullName evidence="2">Uncharacterized protein</fullName>
    </submittedName>
</protein>
<proteinExistence type="predicted"/>
<feature type="region of interest" description="Disordered" evidence="1">
    <location>
        <begin position="449"/>
        <end position="472"/>
    </location>
</feature>
<dbReference type="Proteomes" id="UP000799423">
    <property type="component" value="Unassembled WGS sequence"/>
</dbReference>
<accession>A0A6A7AY97</accession>
<evidence type="ECO:0000313" key="3">
    <source>
        <dbReference type="Proteomes" id="UP000799423"/>
    </source>
</evidence>
<reference evidence="2" key="1">
    <citation type="submission" date="2020-01" db="EMBL/GenBank/DDBJ databases">
        <authorList>
            <consortium name="DOE Joint Genome Institute"/>
            <person name="Haridas S."/>
            <person name="Albert R."/>
            <person name="Binder M."/>
            <person name="Bloem J."/>
            <person name="Labutti K."/>
            <person name="Salamov A."/>
            <person name="Andreopoulos B."/>
            <person name="Baker S.E."/>
            <person name="Barry K."/>
            <person name="Bills G."/>
            <person name="Bluhm B.H."/>
            <person name="Cannon C."/>
            <person name="Castanera R."/>
            <person name="Culley D.E."/>
            <person name="Daum C."/>
            <person name="Ezra D."/>
            <person name="Gonzalez J.B."/>
            <person name="Henrissat B."/>
            <person name="Kuo A."/>
            <person name="Liang C."/>
            <person name="Lipzen A."/>
            <person name="Lutzoni F."/>
            <person name="Magnuson J."/>
            <person name="Mondo S."/>
            <person name="Nolan M."/>
            <person name="Ohm R."/>
            <person name="Pangilinan J."/>
            <person name="Park H.-J."/>
            <person name="Ramirez L."/>
            <person name="Alfaro M."/>
            <person name="Sun H."/>
            <person name="Tritt A."/>
            <person name="Yoshinaga Y."/>
            <person name="Zwiers L.-H."/>
            <person name="Turgeon B.G."/>
            <person name="Goodwin S.B."/>
            <person name="Spatafora J.W."/>
            <person name="Crous P.W."/>
            <person name="Grigoriev I.V."/>
        </authorList>
    </citation>
    <scope>NUCLEOTIDE SEQUENCE</scope>
    <source>
        <strain evidence="2">IPT5</strain>
    </source>
</reference>
<organism evidence="2 3">
    <name type="scientific">Plenodomus tracheiphilus IPT5</name>
    <dbReference type="NCBI Taxonomy" id="1408161"/>
    <lineage>
        <taxon>Eukaryota</taxon>
        <taxon>Fungi</taxon>
        <taxon>Dikarya</taxon>
        <taxon>Ascomycota</taxon>
        <taxon>Pezizomycotina</taxon>
        <taxon>Dothideomycetes</taxon>
        <taxon>Pleosporomycetidae</taxon>
        <taxon>Pleosporales</taxon>
        <taxon>Pleosporineae</taxon>
        <taxon>Leptosphaeriaceae</taxon>
        <taxon>Plenodomus</taxon>
    </lineage>
</organism>
<evidence type="ECO:0000313" key="2">
    <source>
        <dbReference type="EMBL" id="KAF2847794.1"/>
    </source>
</evidence>
<keyword evidence="3" id="KW-1185">Reference proteome</keyword>
<dbReference type="EMBL" id="MU006323">
    <property type="protein sequence ID" value="KAF2847794.1"/>
    <property type="molecule type" value="Genomic_DNA"/>
</dbReference>
<name>A0A6A7AY97_9PLEO</name>
<gene>
    <name evidence="2" type="ORF">T440DRAFT_491768</name>
</gene>
<dbReference type="AlphaFoldDB" id="A0A6A7AY97"/>
<sequence length="472" mass="53993">MEWFTVEHHDVECAALALMALLRRTRQYSITIIDEFDWASTVKAIKALLDTNHGRRGFLTLDCMYFAIPATDDEDFWVQIDVKACCKPELFTWYTFELNYTSNSKIIGSMVKPSGLTLDPNGFHIRVEEMEDSNFSCSMIWVSKDPRDVMRVVGLDRRLLDAGFNAKAEICLFNASHFAARLADEKYFNRPEDRAPHWMHFRKEWLPKRYLSGQDSARQEKDLQTWYKHTRAAVRDKVFTMFLHIAVQYYIKRAAHLKEAEEHRLRDLITGAILAGTNGWESDFLQPVILFKQLESTTPRLQATTVGVLTSPLTPTMSIEDPVDSSIHHLAIDNVLTPPPSPSIFHQTTQSSDVPLYLDRLDRTPQFPYIPRPPPANMSPEAKLLCLARWTHFDPETGVPHILSEPHPKVFNMHWAEAAHAGATDKALVEWAKNIWWLVWIRQSHVNYGDGEGEEGSRGEGEDDGEVKEAGS</sequence>